<dbReference type="Proteomes" id="UP000187203">
    <property type="component" value="Unassembled WGS sequence"/>
</dbReference>
<keyword evidence="2" id="KW-1185">Reference proteome</keyword>
<evidence type="ECO:0000313" key="1">
    <source>
        <dbReference type="EMBL" id="OMP05680.1"/>
    </source>
</evidence>
<name>A0A1R3KF20_9ROSI</name>
<dbReference type="EMBL" id="AWUE01013912">
    <property type="protein sequence ID" value="OMP05680.1"/>
    <property type="molecule type" value="Genomic_DNA"/>
</dbReference>
<gene>
    <name evidence="1" type="ORF">COLO4_08650</name>
</gene>
<proteinExistence type="predicted"/>
<organism evidence="1 2">
    <name type="scientific">Corchorus olitorius</name>
    <dbReference type="NCBI Taxonomy" id="93759"/>
    <lineage>
        <taxon>Eukaryota</taxon>
        <taxon>Viridiplantae</taxon>
        <taxon>Streptophyta</taxon>
        <taxon>Embryophyta</taxon>
        <taxon>Tracheophyta</taxon>
        <taxon>Spermatophyta</taxon>
        <taxon>Magnoliopsida</taxon>
        <taxon>eudicotyledons</taxon>
        <taxon>Gunneridae</taxon>
        <taxon>Pentapetalae</taxon>
        <taxon>rosids</taxon>
        <taxon>malvids</taxon>
        <taxon>Malvales</taxon>
        <taxon>Malvaceae</taxon>
        <taxon>Grewioideae</taxon>
        <taxon>Apeibeae</taxon>
        <taxon>Corchorus</taxon>
    </lineage>
</organism>
<protein>
    <submittedName>
        <fullName evidence="1">Uncharacterized protein</fullName>
    </submittedName>
</protein>
<reference evidence="2" key="1">
    <citation type="submission" date="2013-09" db="EMBL/GenBank/DDBJ databases">
        <title>Corchorus olitorius genome sequencing.</title>
        <authorList>
            <person name="Alam M."/>
            <person name="Haque M.S."/>
            <person name="Islam M.S."/>
            <person name="Emdad E.M."/>
            <person name="Islam M.M."/>
            <person name="Ahmed B."/>
            <person name="Halim A."/>
            <person name="Hossen Q.M.M."/>
            <person name="Hossain M.Z."/>
            <person name="Ahmed R."/>
            <person name="Khan M.M."/>
            <person name="Islam R."/>
            <person name="Rashid M.M."/>
            <person name="Khan S.A."/>
            <person name="Rahman M.S."/>
            <person name="Alam M."/>
            <person name="Yahiya A.S."/>
            <person name="Khan M.S."/>
            <person name="Azam M.S."/>
            <person name="Haque T."/>
            <person name="Lashkar M.Z.H."/>
            <person name="Akhand A.I."/>
            <person name="Morshed G."/>
            <person name="Roy S."/>
            <person name="Uddin K.S."/>
            <person name="Rabeya T."/>
            <person name="Hossain A.S."/>
            <person name="Chowdhury A."/>
            <person name="Snigdha A.R."/>
            <person name="Mortoza M.S."/>
            <person name="Matin S.A."/>
            <person name="Hoque S.M.E."/>
            <person name="Islam M.K."/>
            <person name="Roy D.K."/>
            <person name="Haider R."/>
            <person name="Moosa M.M."/>
            <person name="Elias S.M."/>
            <person name="Hasan A.M."/>
            <person name="Jahan S."/>
            <person name="Shafiuddin M."/>
            <person name="Mahmood N."/>
            <person name="Shommy N.S."/>
        </authorList>
    </citation>
    <scope>NUCLEOTIDE SEQUENCE [LARGE SCALE GENOMIC DNA]</scope>
    <source>
        <strain evidence="2">cv. O-4</strain>
    </source>
</reference>
<comment type="caution">
    <text evidence="1">The sequence shown here is derived from an EMBL/GenBank/DDBJ whole genome shotgun (WGS) entry which is preliminary data.</text>
</comment>
<accession>A0A1R3KF20</accession>
<evidence type="ECO:0000313" key="2">
    <source>
        <dbReference type="Proteomes" id="UP000187203"/>
    </source>
</evidence>
<sequence>MIPANHFRNIAHKLRYDDVDKFTLKSAKTFNWENLSQNPAYAGLHEKFINMNWMGIVHVNEKQMSESAVKEFYTVIHTDNKGNDLYVHFCGKEVIITAMTLGQTLNIEWIKGDVEPPEDFDVNEAWKKLNGNDEIFATLKSEKRKDDVKMIFLFIRNNIWFDQSEEDYISKRSMAAILCLEWN</sequence>
<dbReference type="AlphaFoldDB" id="A0A1R3KF20"/>